<protein>
    <submittedName>
        <fullName evidence="1">Uncharacterized protein</fullName>
    </submittedName>
</protein>
<dbReference type="Proteomes" id="UP000820818">
    <property type="component" value="Linkage Group LG10"/>
</dbReference>
<keyword evidence="2" id="KW-1185">Reference proteome</keyword>
<evidence type="ECO:0000313" key="1">
    <source>
        <dbReference type="EMBL" id="KAI9552190.1"/>
    </source>
</evidence>
<reference evidence="1 2" key="1">
    <citation type="submission" date="2022-05" db="EMBL/GenBank/DDBJ databases">
        <title>A multi-omics perspective on studying reproductive biology in Daphnia sinensis.</title>
        <authorList>
            <person name="Jia J."/>
        </authorList>
    </citation>
    <scope>NUCLEOTIDE SEQUENCE [LARGE SCALE GENOMIC DNA]</scope>
    <source>
        <strain evidence="1 2">WSL</strain>
    </source>
</reference>
<comment type="caution">
    <text evidence="1">The sequence shown here is derived from an EMBL/GenBank/DDBJ whole genome shotgun (WGS) entry which is preliminary data.</text>
</comment>
<proteinExistence type="predicted"/>
<sequence>MKTTKINTLLKAPRFDNIKEDFDTKSRAACELLPLCLPGTDKSVNGPRHFFDYREESADRTRSIAVIDKRTSPFIFSHGKALHLAIEKQHWFQIEGPASDAVLILLAAYHVLDLCYSKNVKPTLQFLQINLLGLVDETSGTATETFYNMLDKVRQTL</sequence>
<organism evidence="1 2">
    <name type="scientific">Daphnia sinensis</name>
    <dbReference type="NCBI Taxonomy" id="1820382"/>
    <lineage>
        <taxon>Eukaryota</taxon>
        <taxon>Metazoa</taxon>
        <taxon>Ecdysozoa</taxon>
        <taxon>Arthropoda</taxon>
        <taxon>Crustacea</taxon>
        <taxon>Branchiopoda</taxon>
        <taxon>Diplostraca</taxon>
        <taxon>Cladocera</taxon>
        <taxon>Anomopoda</taxon>
        <taxon>Daphniidae</taxon>
        <taxon>Daphnia</taxon>
        <taxon>Daphnia similis group</taxon>
    </lineage>
</organism>
<name>A0AAD5KXB8_9CRUS</name>
<evidence type="ECO:0000313" key="2">
    <source>
        <dbReference type="Proteomes" id="UP000820818"/>
    </source>
</evidence>
<dbReference type="AlphaFoldDB" id="A0AAD5KXB8"/>
<dbReference type="EMBL" id="WJBH02000010">
    <property type="protein sequence ID" value="KAI9552190.1"/>
    <property type="molecule type" value="Genomic_DNA"/>
</dbReference>
<gene>
    <name evidence="1" type="ORF">GHT06_022527</name>
</gene>
<accession>A0AAD5KXB8</accession>